<evidence type="ECO:0000313" key="11">
    <source>
        <dbReference type="Proteomes" id="UP000665561"/>
    </source>
</evidence>
<keyword evidence="11" id="KW-1185">Reference proteome</keyword>
<dbReference type="Proteomes" id="UP000665561">
    <property type="component" value="Unassembled WGS sequence"/>
</dbReference>
<keyword evidence="5 7" id="KW-1133">Transmembrane helix</keyword>
<dbReference type="Pfam" id="PF06750">
    <property type="entry name" value="A24_N_bact"/>
    <property type="match status" value="1"/>
</dbReference>
<evidence type="ECO:0000256" key="7">
    <source>
        <dbReference type="SAM" id="Phobius"/>
    </source>
</evidence>
<evidence type="ECO:0000259" key="8">
    <source>
        <dbReference type="Pfam" id="PF01478"/>
    </source>
</evidence>
<feature type="domain" description="Prepilin type IV endopeptidase peptidase" evidence="8">
    <location>
        <begin position="104"/>
        <end position="207"/>
    </location>
</feature>
<dbReference type="Pfam" id="PF01478">
    <property type="entry name" value="Peptidase_A24"/>
    <property type="match status" value="1"/>
</dbReference>
<feature type="transmembrane region" description="Helical" evidence="7">
    <location>
        <begin position="122"/>
        <end position="142"/>
    </location>
</feature>
<keyword evidence="4 7" id="KW-0812">Transmembrane</keyword>
<evidence type="ECO:0000256" key="1">
    <source>
        <dbReference type="ARBA" id="ARBA00004651"/>
    </source>
</evidence>
<gene>
    <name evidence="10" type="ORF">GT019_15790</name>
</gene>
<comment type="similarity">
    <text evidence="2">Belongs to the peptidase A24 family.</text>
</comment>
<name>A0ABW9XRU1_9BACL</name>
<evidence type="ECO:0000259" key="9">
    <source>
        <dbReference type="Pfam" id="PF06750"/>
    </source>
</evidence>
<dbReference type="EMBL" id="JAAAMV010000012">
    <property type="protein sequence ID" value="NBD25345.1"/>
    <property type="molecule type" value="Genomic_DNA"/>
</dbReference>
<evidence type="ECO:0000256" key="6">
    <source>
        <dbReference type="ARBA" id="ARBA00023136"/>
    </source>
</evidence>
<comment type="caution">
    <text evidence="10">The sequence shown here is derived from an EMBL/GenBank/DDBJ whole genome shotgun (WGS) entry which is preliminary data.</text>
</comment>
<evidence type="ECO:0000256" key="5">
    <source>
        <dbReference type="ARBA" id="ARBA00022989"/>
    </source>
</evidence>
<feature type="transmembrane region" description="Helical" evidence="7">
    <location>
        <begin position="179"/>
        <end position="212"/>
    </location>
</feature>
<dbReference type="InterPro" id="IPR010627">
    <property type="entry name" value="Prepilin_pept_A24_N"/>
</dbReference>
<comment type="subcellular location">
    <subcellularLocation>
        <location evidence="1">Cell membrane</location>
        <topology evidence="1">Multi-pass membrane protein</topology>
    </subcellularLocation>
</comment>
<evidence type="ECO:0000256" key="3">
    <source>
        <dbReference type="ARBA" id="ARBA00022475"/>
    </source>
</evidence>
<feature type="domain" description="Prepilin peptidase A24 N-terminal" evidence="9">
    <location>
        <begin position="11"/>
        <end position="94"/>
    </location>
</feature>
<dbReference type="InterPro" id="IPR000045">
    <property type="entry name" value="Prepilin_IV_endopep_pep"/>
</dbReference>
<dbReference type="PANTHER" id="PTHR30487">
    <property type="entry name" value="TYPE 4 PREPILIN-LIKE PROTEINS LEADER PEPTIDE-PROCESSING ENZYME"/>
    <property type="match status" value="1"/>
</dbReference>
<keyword evidence="6 7" id="KW-0472">Membrane</keyword>
<feature type="transmembrane region" description="Helical" evidence="7">
    <location>
        <begin position="98"/>
        <end position="115"/>
    </location>
</feature>
<evidence type="ECO:0000256" key="2">
    <source>
        <dbReference type="ARBA" id="ARBA00005801"/>
    </source>
</evidence>
<dbReference type="RefSeq" id="WP_161744159.1">
    <property type="nucleotide sequence ID" value="NZ_JAAAMV010000012.1"/>
</dbReference>
<proteinExistence type="inferred from homology"/>
<evidence type="ECO:0000256" key="4">
    <source>
        <dbReference type="ARBA" id="ARBA00022692"/>
    </source>
</evidence>
<feature type="transmembrane region" description="Helical" evidence="7">
    <location>
        <begin position="73"/>
        <end position="92"/>
    </location>
</feature>
<organism evidence="10 11">
    <name type="scientific">Paenibacillus glycinis</name>
    <dbReference type="NCBI Taxonomy" id="2697035"/>
    <lineage>
        <taxon>Bacteria</taxon>
        <taxon>Bacillati</taxon>
        <taxon>Bacillota</taxon>
        <taxon>Bacilli</taxon>
        <taxon>Bacillales</taxon>
        <taxon>Paenibacillaceae</taxon>
        <taxon>Paenibacillus</taxon>
    </lineage>
</organism>
<dbReference type="Gene3D" id="1.20.120.1220">
    <property type="match status" value="1"/>
</dbReference>
<accession>A0ABW9XRU1</accession>
<dbReference type="InterPro" id="IPR050882">
    <property type="entry name" value="Prepilin_peptidase/N-MTase"/>
</dbReference>
<feature type="transmembrane region" description="Helical" evidence="7">
    <location>
        <begin position="6"/>
        <end position="25"/>
    </location>
</feature>
<dbReference type="PANTHER" id="PTHR30487:SF0">
    <property type="entry name" value="PREPILIN LEADER PEPTIDASE_N-METHYLTRANSFERASE-RELATED"/>
    <property type="match status" value="1"/>
</dbReference>
<reference evidence="10 11" key="1">
    <citation type="submission" date="2020-01" db="EMBL/GenBank/DDBJ databases">
        <title>Paenibacillus soybeanensis sp. nov. isolated from the nodules of soybean (Glycine max(L.) Merr).</title>
        <authorList>
            <person name="Wang H."/>
        </authorList>
    </citation>
    <scope>NUCLEOTIDE SEQUENCE [LARGE SCALE GENOMIC DNA]</scope>
    <source>
        <strain evidence="10 11">T1</strain>
    </source>
</reference>
<keyword evidence="3" id="KW-1003">Cell membrane</keyword>
<protein>
    <submittedName>
        <fullName evidence="10">Prepilin peptidase</fullName>
    </submittedName>
</protein>
<feature type="transmembrane region" description="Helical" evidence="7">
    <location>
        <begin position="148"/>
        <end position="167"/>
    </location>
</feature>
<sequence length="251" mass="26792">MTIAFSLYLFVLGLVCGSFFNVVGLRVPVKKSIVHPPSHCTSCGMRLAKRDLVPVFSYLLAGRKCRQCGAPVSFVYPLGELATGLLFAAVYLRFGISLELIAGLLLVSLAVIVTVSDLSYMLIPNSVLLAFLPLFIFARLVYHEQPLWQYALGAVLGGGALLLVHVASRGGMGFGDIKLFAVCGLVVGPSELAVALLVACLTGTVIGGLLLLLRIVRRKQPIPFGPFLALGTLAAYFFGDAMIRGYLSILS</sequence>
<feature type="transmembrane region" description="Helical" evidence="7">
    <location>
        <begin position="224"/>
        <end position="247"/>
    </location>
</feature>
<evidence type="ECO:0000313" key="10">
    <source>
        <dbReference type="EMBL" id="NBD25345.1"/>
    </source>
</evidence>